<evidence type="ECO:0000313" key="2">
    <source>
        <dbReference type="EMBL" id="HIU56726.1"/>
    </source>
</evidence>
<dbReference type="Pfam" id="PF05175">
    <property type="entry name" value="MTS"/>
    <property type="match status" value="1"/>
</dbReference>
<dbReference type="SUPFAM" id="SSF53335">
    <property type="entry name" value="S-adenosyl-L-methionine-dependent methyltransferases"/>
    <property type="match status" value="1"/>
</dbReference>
<dbReference type="Gene3D" id="3.40.50.150">
    <property type="entry name" value="Vaccinia Virus protein VP39"/>
    <property type="match status" value="1"/>
</dbReference>
<sequence>MENEILDDLQNGYFIFQPDGGFKFGMDAVLLADFAAVRARRAIDLCTGTGIIPILLAAKTETAHIDAVEIQHDMADMAKRSVAYNGLEDRINIIEGDLKDAPQMLGKGCYDVVTVNPPYMKHGGGIINDGDMKAVSRHEIKCTLEDVIRVSSELLIPHGKLFIVHRPSRLADLFCEMRRFSVEPKLMRPVHPYPGKEMNLVLVSGIKNARSELKILPPLYVYNNDGSYTKEIDEIYGR</sequence>
<protein>
    <submittedName>
        <fullName evidence="2">tRNA1(Val) (Adenine(37)-N6)-methyltransferase</fullName>
    </submittedName>
</protein>
<dbReference type="CDD" id="cd02440">
    <property type="entry name" value="AdoMet_MTases"/>
    <property type="match status" value="1"/>
</dbReference>
<reference evidence="2" key="2">
    <citation type="journal article" date="2021" name="PeerJ">
        <title>Extensive microbial diversity within the chicken gut microbiome revealed by metagenomics and culture.</title>
        <authorList>
            <person name="Gilroy R."/>
            <person name="Ravi A."/>
            <person name="Getino M."/>
            <person name="Pursley I."/>
            <person name="Horton D.L."/>
            <person name="Alikhan N.F."/>
            <person name="Baker D."/>
            <person name="Gharbi K."/>
            <person name="Hall N."/>
            <person name="Watson M."/>
            <person name="Adriaenssens E.M."/>
            <person name="Foster-Nyarko E."/>
            <person name="Jarju S."/>
            <person name="Secka A."/>
            <person name="Antonio M."/>
            <person name="Oren A."/>
            <person name="Chaudhuri R.R."/>
            <person name="La Ragione R."/>
            <person name="Hildebrand F."/>
            <person name="Pallen M.J."/>
        </authorList>
    </citation>
    <scope>NUCLEOTIDE SEQUENCE</scope>
    <source>
        <strain evidence="2">USAMLcec3-3695</strain>
    </source>
</reference>
<dbReference type="PANTHER" id="PTHR47739">
    <property type="entry name" value="TRNA1(VAL) (ADENINE(37)-N6)-METHYLTRANSFERASE"/>
    <property type="match status" value="1"/>
</dbReference>
<dbReference type="EMBL" id="DVNB01000028">
    <property type="protein sequence ID" value="HIU56726.1"/>
    <property type="molecule type" value="Genomic_DNA"/>
</dbReference>
<dbReference type="InterPro" id="IPR029063">
    <property type="entry name" value="SAM-dependent_MTases_sf"/>
</dbReference>
<dbReference type="AlphaFoldDB" id="A0A9D1MAJ9"/>
<gene>
    <name evidence="2" type="ORF">IAA61_02800</name>
</gene>
<dbReference type="InterPro" id="IPR050210">
    <property type="entry name" value="tRNA_Adenine-N(6)_MTase"/>
</dbReference>
<reference evidence="2" key="1">
    <citation type="submission" date="2020-10" db="EMBL/GenBank/DDBJ databases">
        <authorList>
            <person name="Gilroy R."/>
        </authorList>
    </citation>
    <scope>NUCLEOTIDE SEQUENCE</scope>
    <source>
        <strain evidence="2">USAMLcec3-3695</strain>
    </source>
</reference>
<dbReference type="GO" id="GO:0008168">
    <property type="term" value="F:methyltransferase activity"/>
    <property type="evidence" value="ECO:0007669"/>
    <property type="project" value="InterPro"/>
</dbReference>
<evidence type="ECO:0000259" key="1">
    <source>
        <dbReference type="Pfam" id="PF05175"/>
    </source>
</evidence>
<organism evidence="2 3">
    <name type="scientific">Candidatus Ornithomonoglobus merdipullorum</name>
    <dbReference type="NCBI Taxonomy" id="2840895"/>
    <lineage>
        <taxon>Bacteria</taxon>
        <taxon>Bacillati</taxon>
        <taxon>Bacillota</taxon>
        <taxon>Clostridia</taxon>
        <taxon>Candidatus Ornithomonoglobus</taxon>
    </lineage>
</organism>
<dbReference type="Proteomes" id="UP000824109">
    <property type="component" value="Unassembled WGS sequence"/>
</dbReference>
<comment type="caution">
    <text evidence="2">The sequence shown here is derived from an EMBL/GenBank/DDBJ whole genome shotgun (WGS) entry which is preliminary data.</text>
</comment>
<dbReference type="PANTHER" id="PTHR47739:SF1">
    <property type="entry name" value="TRNA1(VAL) (ADENINE(37)-N6)-METHYLTRANSFERASE"/>
    <property type="match status" value="1"/>
</dbReference>
<name>A0A9D1MAJ9_9FIRM</name>
<evidence type="ECO:0000313" key="3">
    <source>
        <dbReference type="Proteomes" id="UP000824109"/>
    </source>
</evidence>
<feature type="domain" description="Methyltransferase small" evidence="1">
    <location>
        <begin position="29"/>
        <end position="165"/>
    </location>
</feature>
<accession>A0A9D1MAJ9</accession>
<dbReference type="InterPro" id="IPR007848">
    <property type="entry name" value="Small_mtfrase_dom"/>
</dbReference>
<proteinExistence type="predicted"/>